<keyword evidence="2" id="KW-1185">Reference proteome</keyword>
<protein>
    <recommendedName>
        <fullName evidence="3">CBM-cenC domain-containing protein</fullName>
    </recommendedName>
</protein>
<accession>A0AA39JE62</accession>
<proteinExistence type="predicted"/>
<dbReference type="GO" id="GO:0046556">
    <property type="term" value="F:alpha-L-arabinofuranosidase activity"/>
    <property type="evidence" value="ECO:0007669"/>
    <property type="project" value="TreeGrafter"/>
</dbReference>
<dbReference type="PANTHER" id="PTHR31776:SF0">
    <property type="entry name" value="ALPHA-L-ARABINOFURANOSIDASE 1"/>
    <property type="match status" value="1"/>
</dbReference>
<name>A0AA39JE62_ARMTA</name>
<organism evidence="1 2">
    <name type="scientific">Armillaria tabescens</name>
    <name type="common">Ringless honey mushroom</name>
    <name type="synonym">Agaricus tabescens</name>
    <dbReference type="NCBI Taxonomy" id="1929756"/>
    <lineage>
        <taxon>Eukaryota</taxon>
        <taxon>Fungi</taxon>
        <taxon>Dikarya</taxon>
        <taxon>Basidiomycota</taxon>
        <taxon>Agaricomycotina</taxon>
        <taxon>Agaricomycetes</taxon>
        <taxon>Agaricomycetidae</taxon>
        <taxon>Agaricales</taxon>
        <taxon>Marasmiineae</taxon>
        <taxon>Physalacriaceae</taxon>
        <taxon>Desarmillaria</taxon>
    </lineage>
</organism>
<dbReference type="AlphaFoldDB" id="A0AA39JE62"/>
<dbReference type="RefSeq" id="XP_060323818.1">
    <property type="nucleotide sequence ID" value="XM_060465962.1"/>
</dbReference>
<dbReference type="Gene3D" id="2.60.120.260">
    <property type="entry name" value="Galactose-binding domain-like"/>
    <property type="match status" value="1"/>
</dbReference>
<dbReference type="InterPro" id="IPR051563">
    <property type="entry name" value="Glycosyl_Hydrolase_51"/>
</dbReference>
<evidence type="ECO:0008006" key="3">
    <source>
        <dbReference type="Google" id="ProtNLM"/>
    </source>
</evidence>
<dbReference type="EMBL" id="JAUEPS010000073">
    <property type="protein sequence ID" value="KAK0440963.1"/>
    <property type="molecule type" value="Genomic_DNA"/>
</dbReference>
<gene>
    <name evidence="1" type="ORF">EV420DRAFT_1128163</name>
</gene>
<evidence type="ECO:0000313" key="1">
    <source>
        <dbReference type="EMBL" id="KAK0440963.1"/>
    </source>
</evidence>
<dbReference type="PANTHER" id="PTHR31776">
    <property type="entry name" value="ALPHA-L-ARABINOFURANOSIDASE 1"/>
    <property type="match status" value="1"/>
</dbReference>
<reference evidence="1" key="1">
    <citation type="submission" date="2023-06" db="EMBL/GenBank/DDBJ databases">
        <authorList>
            <consortium name="Lawrence Berkeley National Laboratory"/>
            <person name="Ahrendt S."/>
            <person name="Sahu N."/>
            <person name="Indic B."/>
            <person name="Wong-Bajracharya J."/>
            <person name="Merenyi Z."/>
            <person name="Ke H.-M."/>
            <person name="Monk M."/>
            <person name="Kocsube S."/>
            <person name="Drula E."/>
            <person name="Lipzen A."/>
            <person name="Balint B."/>
            <person name="Henrissat B."/>
            <person name="Andreopoulos B."/>
            <person name="Martin F.M."/>
            <person name="Harder C.B."/>
            <person name="Rigling D."/>
            <person name="Ford K.L."/>
            <person name="Foster G.D."/>
            <person name="Pangilinan J."/>
            <person name="Papanicolaou A."/>
            <person name="Barry K."/>
            <person name="LaButti K."/>
            <person name="Viragh M."/>
            <person name="Koriabine M."/>
            <person name="Yan M."/>
            <person name="Riley R."/>
            <person name="Champramary S."/>
            <person name="Plett K.L."/>
            <person name="Tsai I.J."/>
            <person name="Slot J."/>
            <person name="Sipos G."/>
            <person name="Plett J."/>
            <person name="Nagy L.G."/>
            <person name="Grigoriev I.V."/>
        </authorList>
    </citation>
    <scope>NUCLEOTIDE SEQUENCE</scope>
    <source>
        <strain evidence="1">CCBAS 213</strain>
    </source>
</reference>
<evidence type="ECO:0000313" key="2">
    <source>
        <dbReference type="Proteomes" id="UP001175211"/>
    </source>
</evidence>
<dbReference type="GeneID" id="85349510"/>
<sequence>MGYYVQVNLLQSGDGGLYAELLQNRAFQQVAPGTTDALNAWQAINGASLTVVADTQPVSSALPNALSVVIPDDSTGPVGFGNTGYLGINVTPGSVYTASFFYRFLPASSFQGDFNVGLQTTSGQILANASICVSGSQTSWTQVTTTLSPTTSPASTENIFTVTV</sequence>
<dbReference type="Proteomes" id="UP001175211">
    <property type="component" value="Unassembled WGS sequence"/>
</dbReference>
<comment type="caution">
    <text evidence="1">The sequence shown here is derived from an EMBL/GenBank/DDBJ whole genome shotgun (WGS) entry which is preliminary data.</text>
</comment>